<gene>
    <name evidence="1" type="ORF">U0035_00270</name>
</gene>
<sequence length="196" mass="23153">MRTNDFYKLPNTPGLADVSGIYGVSQFKRNGIEHSYNPLDTARWQDVIFEKWSSMGVRYVNKPQQMAMFSAGSYPRVGEPYDGKLHFDWRGDLRRYHLEANGTFSKEPKWPRDVKIDWEFAGMQGRTFYYYEADTVNHLLQLMNKNRYHREEKMVLEFARPNSNTIILKGMDDRKDSLYIVLNKSDHQDPLLNKNK</sequence>
<evidence type="ECO:0000313" key="1">
    <source>
        <dbReference type="EMBL" id="WQD38579.1"/>
    </source>
</evidence>
<proteinExistence type="predicted"/>
<accession>A0ABZ0W7R8</accession>
<dbReference type="RefSeq" id="WP_114791323.1">
    <property type="nucleotide sequence ID" value="NZ_CP139960.1"/>
</dbReference>
<reference evidence="1 2" key="1">
    <citation type="submission" date="2023-12" db="EMBL/GenBank/DDBJ databases">
        <title>Genome sequencing and assembly of bacterial species from a model synthetic community.</title>
        <authorList>
            <person name="Hogle S.L."/>
        </authorList>
    </citation>
    <scope>NUCLEOTIDE SEQUENCE [LARGE SCALE GENOMIC DNA]</scope>
    <source>
        <strain evidence="1 2">HAMBI_3031</strain>
    </source>
</reference>
<name>A0ABZ0W7R8_9BACT</name>
<protein>
    <submittedName>
        <fullName evidence="1">Uncharacterized protein</fullName>
    </submittedName>
</protein>
<dbReference type="EMBL" id="CP139960">
    <property type="protein sequence ID" value="WQD38579.1"/>
    <property type="molecule type" value="Genomic_DNA"/>
</dbReference>
<evidence type="ECO:0000313" key="2">
    <source>
        <dbReference type="Proteomes" id="UP001325680"/>
    </source>
</evidence>
<dbReference type="Proteomes" id="UP001325680">
    <property type="component" value="Chromosome"/>
</dbReference>
<organism evidence="1 2">
    <name type="scientific">Niabella yanshanensis</name>
    <dbReference type="NCBI Taxonomy" id="577386"/>
    <lineage>
        <taxon>Bacteria</taxon>
        <taxon>Pseudomonadati</taxon>
        <taxon>Bacteroidota</taxon>
        <taxon>Chitinophagia</taxon>
        <taxon>Chitinophagales</taxon>
        <taxon>Chitinophagaceae</taxon>
        <taxon>Niabella</taxon>
    </lineage>
</organism>
<keyword evidence="2" id="KW-1185">Reference proteome</keyword>